<gene>
    <name evidence="2" type="ORF">M422DRAFT_273164</name>
</gene>
<organism evidence="2 3">
    <name type="scientific">Sphaerobolus stellatus (strain SS14)</name>
    <dbReference type="NCBI Taxonomy" id="990650"/>
    <lineage>
        <taxon>Eukaryota</taxon>
        <taxon>Fungi</taxon>
        <taxon>Dikarya</taxon>
        <taxon>Basidiomycota</taxon>
        <taxon>Agaricomycotina</taxon>
        <taxon>Agaricomycetes</taxon>
        <taxon>Phallomycetidae</taxon>
        <taxon>Geastrales</taxon>
        <taxon>Sphaerobolaceae</taxon>
        <taxon>Sphaerobolus</taxon>
    </lineage>
</organism>
<keyword evidence="3" id="KW-1185">Reference proteome</keyword>
<proteinExistence type="predicted"/>
<keyword evidence="1" id="KW-0472">Membrane</keyword>
<reference evidence="2 3" key="1">
    <citation type="submission" date="2014-06" db="EMBL/GenBank/DDBJ databases">
        <title>Evolutionary Origins and Diversification of the Mycorrhizal Mutualists.</title>
        <authorList>
            <consortium name="DOE Joint Genome Institute"/>
            <consortium name="Mycorrhizal Genomics Consortium"/>
            <person name="Kohler A."/>
            <person name="Kuo A."/>
            <person name="Nagy L.G."/>
            <person name="Floudas D."/>
            <person name="Copeland A."/>
            <person name="Barry K.W."/>
            <person name="Cichocki N."/>
            <person name="Veneault-Fourrey C."/>
            <person name="LaButti K."/>
            <person name="Lindquist E.A."/>
            <person name="Lipzen A."/>
            <person name="Lundell T."/>
            <person name="Morin E."/>
            <person name="Murat C."/>
            <person name="Riley R."/>
            <person name="Ohm R."/>
            <person name="Sun H."/>
            <person name="Tunlid A."/>
            <person name="Henrissat B."/>
            <person name="Grigoriev I.V."/>
            <person name="Hibbett D.S."/>
            <person name="Martin F."/>
        </authorList>
    </citation>
    <scope>NUCLEOTIDE SEQUENCE [LARGE SCALE GENOMIC DNA]</scope>
    <source>
        <strain evidence="2 3">SS14</strain>
    </source>
</reference>
<evidence type="ECO:0000256" key="1">
    <source>
        <dbReference type="SAM" id="Phobius"/>
    </source>
</evidence>
<evidence type="ECO:0000313" key="3">
    <source>
        <dbReference type="Proteomes" id="UP000054279"/>
    </source>
</evidence>
<evidence type="ECO:0000313" key="2">
    <source>
        <dbReference type="EMBL" id="KIJ25827.1"/>
    </source>
</evidence>
<accession>A0A0C9U9R8</accession>
<sequence length="67" mass="7195">MHGHSATVSVIMIPYTFVFALFAQLVEAAPLSAPRTPGHVDAAKTLDAASNFDVDNTSQARETCFTR</sequence>
<dbReference type="AlphaFoldDB" id="A0A0C9U9R8"/>
<name>A0A0C9U9R8_SPHS4</name>
<protein>
    <submittedName>
        <fullName evidence="2">Uncharacterized protein</fullName>
    </submittedName>
</protein>
<dbReference type="Proteomes" id="UP000054279">
    <property type="component" value="Unassembled WGS sequence"/>
</dbReference>
<keyword evidence="1" id="KW-0812">Transmembrane</keyword>
<feature type="transmembrane region" description="Helical" evidence="1">
    <location>
        <begin position="6"/>
        <end position="26"/>
    </location>
</feature>
<dbReference type="EMBL" id="KN837396">
    <property type="protein sequence ID" value="KIJ25827.1"/>
    <property type="molecule type" value="Genomic_DNA"/>
</dbReference>
<keyword evidence="1" id="KW-1133">Transmembrane helix</keyword>
<dbReference type="HOGENOM" id="CLU_2814071_0_0_1"/>